<dbReference type="PANTHER" id="PTHR21071:SF4">
    <property type="entry name" value="UDP-N-ACETYLENOLPYRUVOYLGLUCOSAMINE REDUCTASE"/>
    <property type="match status" value="1"/>
</dbReference>
<dbReference type="SUPFAM" id="SSF56176">
    <property type="entry name" value="FAD-binding/transporter-associated domain-like"/>
    <property type="match status" value="1"/>
</dbReference>
<evidence type="ECO:0000256" key="16">
    <source>
        <dbReference type="ARBA" id="ARBA00023306"/>
    </source>
</evidence>
<dbReference type="EMBL" id="NTKD01000041">
    <property type="protein sequence ID" value="PDH38038.1"/>
    <property type="molecule type" value="Genomic_DNA"/>
</dbReference>
<evidence type="ECO:0000256" key="2">
    <source>
        <dbReference type="ARBA" id="ARBA00003921"/>
    </source>
</evidence>
<keyword evidence="16 20" id="KW-0131">Cell cycle</keyword>
<evidence type="ECO:0000256" key="9">
    <source>
        <dbReference type="ARBA" id="ARBA00022618"/>
    </source>
</evidence>
<dbReference type="GO" id="GO:0008762">
    <property type="term" value="F:UDP-N-acetylmuramate dehydrogenase activity"/>
    <property type="evidence" value="ECO:0007669"/>
    <property type="project" value="UniProtKB-UniRule"/>
</dbReference>
<evidence type="ECO:0000256" key="15">
    <source>
        <dbReference type="ARBA" id="ARBA00023002"/>
    </source>
</evidence>
<dbReference type="PROSITE" id="PS51387">
    <property type="entry name" value="FAD_PCMH"/>
    <property type="match status" value="1"/>
</dbReference>
<feature type="active site" evidence="20">
    <location>
        <position position="325"/>
    </location>
</feature>
<evidence type="ECO:0000313" key="22">
    <source>
        <dbReference type="EMBL" id="PDH38038.1"/>
    </source>
</evidence>
<reference evidence="22 23" key="1">
    <citation type="submission" date="2017-08" db="EMBL/GenBank/DDBJ databases">
        <title>Fine stratification of microbial communities through a metagenomic profile of the photic zone.</title>
        <authorList>
            <person name="Haro-Moreno J.M."/>
            <person name="Lopez-Perez M."/>
            <person name="De La Torre J."/>
            <person name="Picazo A."/>
            <person name="Camacho A."/>
            <person name="Rodriguez-Valera F."/>
        </authorList>
    </citation>
    <scope>NUCLEOTIDE SEQUENCE [LARGE SCALE GENOMIC DNA]</scope>
    <source>
        <strain evidence="22">MED-G24</strain>
    </source>
</reference>
<comment type="pathway">
    <text evidence="4 20">Cell wall biogenesis; peptidoglycan biosynthesis.</text>
</comment>
<name>A0A2A5WP48_9GAMM</name>
<dbReference type="Proteomes" id="UP000219327">
    <property type="component" value="Unassembled WGS sequence"/>
</dbReference>
<comment type="similarity">
    <text evidence="5 20">Belongs to the MurB family.</text>
</comment>
<dbReference type="AlphaFoldDB" id="A0A2A5WP48"/>
<comment type="cofactor">
    <cofactor evidence="1 20">
        <name>FAD</name>
        <dbReference type="ChEBI" id="CHEBI:57692"/>
    </cofactor>
</comment>
<dbReference type="GO" id="GO:0071949">
    <property type="term" value="F:FAD binding"/>
    <property type="evidence" value="ECO:0007669"/>
    <property type="project" value="InterPro"/>
</dbReference>
<keyword evidence="15 20" id="KW-0560">Oxidoreductase</keyword>
<evidence type="ECO:0000256" key="3">
    <source>
        <dbReference type="ARBA" id="ARBA00004496"/>
    </source>
</evidence>
<accession>A0A2A5WP48</accession>
<evidence type="ECO:0000256" key="5">
    <source>
        <dbReference type="ARBA" id="ARBA00010485"/>
    </source>
</evidence>
<feature type="domain" description="FAD-binding PCMH-type" evidence="21">
    <location>
        <begin position="18"/>
        <end position="185"/>
    </location>
</feature>
<dbReference type="GO" id="GO:0005829">
    <property type="term" value="C:cytosol"/>
    <property type="evidence" value="ECO:0007669"/>
    <property type="project" value="TreeGrafter"/>
</dbReference>
<comment type="subcellular location">
    <subcellularLocation>
        <location evidence="3 20">Cytoplasm</location>
    </subcellularLocation>
</comment>
<keyword evidence="14 20" id="KW-0573">Peptidoglycan synthesis</keyword>
<keyword evidence="11 20" id="KW-0274">FAD</keyword>
<dbReference type="Pfam" id="PF01565">
    <property type="entry name" value="FAD_binding_4"/>
    <property type="match status" value="1"/>
</dbReference>
<protein>
    <recommendedName>
        <fullName evidence="7 20">UDP-N-acetylenolpyruvoylglucosamine reductase</fullName>
        <ecNumber evidence="6 20">1.3.1.98</ecNumber>
    </recommendedName>
    <alternativeName>
        <fullName evidence="18 20">UDP-N-acetylmuramate dehydrogenase</fullName>
    </alternativeName>
</protein>
<dbReference type="InterPro" id="IPR036635">
    <property type="entry name" value="MurB_C_sf"/>
</dbReference>
<dbReference type="Gene3D" id="3.30.43.10">
    <property type="entry name" value="Uridine Diphospho-n-acetylenolpyruvylglucosamine Reductase, domain 2"/>
    <property type="match status" value="1"/>
</dbReference>
<dbReference type="EC" id="1.3.1.98" evidence="6 20"/>
<dbReference type="SUPFAM" id="SSF56194">
    <property type="entry name" value="Uridine diphospho-N-Acetylenolpyruvylglucosamine reductase, MurB, C-terminal domain"/>
    <property type="match status" value="1"/>
</dbReference>
<dbReference type="GO" id="GO:0071555">
    <property type="term" value="P:cell wall organization"/>
    <property type="evidence" value="ECO:0007669"/>
    <property type="project" value="UniProtKB-KW"/>
</dbReference>
<dbReference type="InterPro" id="IPR003170">
    <property type="entry name" value="MurB"/>
</dbReference>
<dbReference type="GO" id="GO:0008360">
    <property type="term" value="P:regulation of cell shape"/>
    <property type="evidence" value="ECO:0007669"/>
    <property type="project" value="UniProtKB-KW"/>
</dbReference>
<evidence type="ECO:0000256" key="4">
    <source>
        <dbReference type="ARBA" id="ARBA00004752"/>
    </source>
</evidence>
<evidence type="ECO:0000256" key="11">
    <source>
        <dbReference type="ARBA" id="ARBA00022827"/>
    </source>
</evidence>
<dbReference type="HAMAP" id="MF_00037">
    <property type="entry name" value="MurB"/>
    <property type="match status" value="1"/>
</dbReference>
<evidence type="ECO:0000256" key="13">
    <source>
        <dbReference type="ARBA" id="ARBA00022960"/>
    </source>
</evidence>
<proteinExistence type="inferred from homology"/>
<evidence type="ECO:0000259" key="21">
    <source>
        <dbReference type="PROSITE" id="PS51387"/>
    </source>
</evidence>
<evidence type="ECO:0000256" key="18">
    <source>
        <dbReference type="ARBA" id="ARBA00031026"/>
    </source>
</evidence>
<comment type="caution">
    <text evidence="22">The sequence shown here is derived from an EMBL/GenBank/DDBJ whole genome shotgun (WGS) entry which is preliminary data.</text>
</comment>
<dbReference type="NCBIfam" id="TIGR00179">
    <property type="entry name" value="murB"/>
    <property type="match status" value="1"/>
</dbReference>
<dbReference type="NCBIfam" id="NF010478">
    <property type="entry name" value="PRK13903.1"/>
    <property type="match status" value="1"/>
</dbReference>
<evidence type="ECO:0000256" key="8">
    <source>
        <dbReference type="ARBA" id="ARBA00022490"/>
    </source>
</evidence>
<comment type="function">
    <text evidence="2 20">Cell wall formation.</text>
</comment>
<evidence type="ECO:0000256" key="7">
    <source>
        <dbReference type="ARBA" id="ARBA00015188"/>
    </source>
</evidence>
<dbReference type="InterPro" id="IPR011601">
    <property type="entry name" value="MurB_C"/>
</dbReference>
<evidence type="ECO:0000256" key="20">
    <source>
        <dbReference type="HAMAP-Rule" id="MF_00037"/>
    </source>
</evidence>
<evidence type="ECO:0000256" key="12">
    <source>
        <dbReference type="ARBA" id="ARBA00022857"/>
    </source>
</evidence>
<evidence type="ECO:0000256" key="19">
    <source>
        <dbReference type="ARBA" id="ARBA00048914"/>
    </source>
</evidence>
<sequence length="331" mass="35986">MGFAVRNNVDLTSANTLRLPVHAQYYCEVYVDEEIAEAIAYAEARDLSLTILGDGSNVVLPPRIEGLTLHMRSQAITQEENLITAASGVNWHSLVMRLCEDGLCGLENLAGIPGSVGAAPVQNIGAYGVQVEETIVSVGVYDRLDGCTRVLSRDDCCFGYRDSIFKGAHRDRLIVTRVSFALSDHFEPITSYRDLQGADVTTPLSMATLVTRVRKGKLPDPTTTPNVGSFFKNPVLSESTYTAFRLTHPEAPEGVTSDAGTKIHAAWLIEQCGLKGHRVGGAMVSSQHALVIVNAGKATYRDIRLLAAHVQDVVSDRFNLSLEFEPTFYGN</sequence>
<keyword evidence="10 20" id="KW-0285">Flavoprotein</keyword>
<dbReference type="GO" id="GO:0009252">
    <property type="term" value="P:peptidoglycan biosynthetic process"/>
    <property type="evidence" value="ECO:0007669"/>
    <property type="project" value="UniProtKB-UniRule"/>
</dbReference>
<dbReference type="PANTHER" id="PTHR21071">
    <property type="entry name" value="UDP-N-ACETYLENOLPYRUVOYLGLUCOSAMINE REDUCTASE"/>
    <property type="match status" value="1"/>
</dbReference>
<feature type="active site" description="Proton donor" evidence="20">
    <location>
        <position position="229"/>
    </location>
</feature>
<organism evidence="22 23">
    <name type="scientific">OM182 bacterium MED-G24</name>
    <dbReference type="NCBI Taxonomy" id="1986255"/>
    <lineage>
        <taxon>Bacteria</taxon>
        <taxon>Pseudomonadati</taxon>
        <taxon>Pseudomonadota</taxon>
        <taxon>Gammaproteobacteria</taxon>
        <taxon>OMG group</taxon>
        <taxon>OM182 clade</taxon>
    </lineage>
</organism>
<keyword evidence="8 20" id="KW-0963">Cytoplasm</keyword>
<dbReference type="InterPro" id="IPR016167">
    <property type="entry name" value="FAD-bd_PCMH_sub1"/>
</dbReference>
<keyword evidence="9 20" id="KW-0132">Cell division</keyword>
<dbReference type="InterPro" id="IPR016169">
    <property type="entry name" value="FAD-bd_PCMH_sub2"/>
</dbReference>
<dbReference type="InterPro" id="IPR016166">
    <property type="entry name" value="FAD-bd_PCMH"/>
</dbReference>
<comment type="catalytic activity">
    <reaction evidence="19 20">
        <text>UDP-N-acetyl-alpha-D-muramate + NADP(+) = UDP-N-acetyl-3-O-(1-carboxyvinyl)-alpha-D-glucosamine + NADPH + H(+)</text>
        <dbReference type="Rhea" id="RHEA:12248"/>
        <dbReference type="ChEBI" id="CHEBI:15378"/>
        <dbReference type="ChEBI" id="CHEBI:57783"/>
        <dbReference type="ChEBI" id="CHEBI:58349"/>
        <dbReference type="ChEBI" id="CHEBI:68483"/>
        <dbReference type="ChEBI" id="CHEBI:70757"/>
        <dbReference type="EC" id="1.3.1.98"/>
    </reaction>
</comment>
<evidence type="ECO:0000256" key="14">
    <source>
        <dbReference type="ARBA" id="ARBA00022984"/>
    </source>
</evidence>
<gene>
    <name evidence="20" type="primary">murB</name>
    <name evidence="22" type="ORF">CNE99_07510</name>
</gene>
<dbReference type="NCBIfam" id="NF000755">
    <property type="entry name" value="PRK00046.1"/>
    <property type="match status" value="1"/>
</dbReference>
<evidence type="ECO:0000256" key="10">
    <source>
        <dbReference type="ARBA" id="ARBA00022630"/>
    </source>
</evidence>
<dbReference type="Pfam" id="PF02873">
    <property type="entry name" value="MurB_C"/>
    <property type="match status" value="1"/>
</dbReference>
<dbReference type="Gene3D" id="3.30.465.10">
    <property type="match status" value="1"/>
</dbReference>
<dbReference type="InterPro" id="IPR006094">
    <property type="entry name" value="Oxid_FAD_bind_N"/>
</dbReference>
<dbReference type="UniPathway" id="UPA00219"/>
<dbReference type="GO" id="GO:0051301">
    <property type="term" value="P:cell division"/>
    <property type="evidence" value="ECO:0007669"/>
    <property type="project" value="UniProtKB-KW"/>
</dbReference>
<keyword evidence="13 20" id="KW-0133">Cell shape</keyword>
<evidence type="ECO:0000256" key="6">
    <source>
        <dbReference type="ARBA" id="ARBA00012518"/>
    </source>
</evidence>
<feature type="active site" evidence="20">
    <location>
        <position position="161"/>
    </location>
</feature>
<keyword evidence="12 20" id="KW-0521">NADP</keyword>
<keyword evidence="17 20" id="KW-0961">Cell wall biogenesis/degradation</keyword>
<evidence type="ECO:0000256" key="17">
    <source>
        <dbReference type="ARBA" id="ARBA00023316"/>
    </source>
</evidence>
<evidence type="ECO:0000256" key="1">
    <source>
        <dbReference type="ARBA" id="ARBA00001974"/>
    </source>
</evidence>
<dbReference type="InterPro" id="IPR036318">
    <property type="entry name" value="FAD-bd_PCMH-like_sf"/>
</dbReference>
<dbReference type="Gene3D" id="3.90.78.10">
    <property type="entry name" value="UDP-N-acetylenolpyruvoylglucosamine reductase, C-terminal domain"/>
    <property type="match status" value="1"/>
</dbReference>
<evidence type="ECO:0000313" key="23">
    <source>
        <dbReference type="Proteomes" id="UP000219327"/>
    </source>
</evidence>